<comment type="caution">
    <text evidence="2">The sequence shown here is derived from an EMBL/GenBank/DDBJ whole genome shotgun (WGS) entry which is preliminary data.</text>
</comment>
<dbReference type="Pfam" id="PF26604">
    <property type="entry name" value="CBU_0592"/>
    <property type="match status" value="1"/>
</dbReference>
<reference evidence="3" key="1">
    <citation type="journal article" date="2019" name="Int. J. Syst. Evol. Microbiol.">
        <title>The Global Catalogue of Microorganisms (GCM) 10K type strain sequencing project: providing services to taxonomists for standard genome sequencing and annotation.</title>
        <authorList>
            <consortium name="The Broad Institute Genomics Platform"/>
            <consortium name="The Broad Institute Genome Sequencing Center for Infectious Disease"/>
            <person name="Wu L."/>
            <person name="Ma J."/>
        </authorList>
    </citation>
    <scope>NUCLEOTIDE SEQUENCE [LARGE SCALE GENOMIC DNA]</scope>
    <source>
        <strain evidence="3">JCM 17442</strain>
    </source>
</reference>
<organism evidence="2 3">
    <name type="scientific">Frondihabitans peucedani</name>
    <dbReference type="NCBI Taxonomy" id="598626"/>
    <lineage>
        <taxon>Bacteria</taxon>
        <taxon>Bacillati</taxon>
        <taxon>Actinomycetota</taxon>
        <taxon>Actinomycetes</taxon>
        <taxon>Micrococcales</taxon>
        <taxon>Microbacteriaceae</taxon>
        <taxon>Frondihabitans</taxon>
    </lineage>
</organism>
<protein>
    <recommendedName>
        <fullName evidence="1">CBU-0592-like domain-containing protein</fullName>
    </recommendedName>
</protein>
<dbReference type="EMBL" id="BAABAU010000001">
    <property type="protein sequence ID" value="GAA4264819.1"/>
    <property type="molecule type" value="Genomic_DNA"/>
</dbReference>
<accession>A0ABP8DYK6</accession>
<evidence type="ECO:0000259" key="1">
    <source>
        <dbReference type="Pfam" id="PF26604"/>
    </source>
</evidence>
<evidence type="ECO:0000313" key="3">
    <source>
        <dbReference type="Proteomes" id="UP001501594"/>
    </source>
</evidence>
<sequence>MSLVIQLAGSLLVLAGFALAQWGVLDLKSKRYLAANTLGSGALAVDAVLEEQWGFLLLEGVWAVVSAVELVRVSRRVPERV</sequence>
<evidence type="ECO:0000313" key="2">
    <source>
        <dbReference type="EMBL" id="GAA4264819.1"/>
    </source>
</evidence>
<proteinExistence type="predicted"/>
<dbReference type="RefSeq" id="WP_344793396.1">
    <property type="nucleotide sequence ID" value="NZ_BAABAU010000001.1"/>
</dbReference>
<dbReference type="NCBIfam" id="NF047864">
    <property type="entry name" value="CBU_0592_membra"/>
    <property type="match status" value="1"/>
</dbReference>
<dbReference type="InterPro" id="IPR058058">
    <property type="entry name" value="CBU_0592-like"/>
</dbReference>
<feature type="domain" description="CBU-0592-like" evidence="1">
    <location>
        <begin position="4"/>
        <end position="75"/>
    </location>
</feature>
<dbReference type="Proteomes" id="UP001501594">
    <property type="component" value="Unassembled WGS sequence"/>
</dbReference>
<name>A0ABP8DYK6_9MICO</name>
<keyword evidence="3" id="KW-1185">Reference proteome</keyword>
<gene>
    <name evidence="2" type="ORF">GCM10022256_04310</name>
</gene>